<protein>
    <submittedName>
        <fullName evidence="1">Uncharacterized protein</fullName>
    </submittedName>
</protein>
<sequence>MALVAHGDYCDAGTTYVTKHIDFTTDVSRLCQWVQSVGSTGGGDADECYELVLYEGVRIYAVQCLGNTTSDDFYETIADRTTGRYVRLDQLTNVVDFILAICYREKGVEFLKKFESEVRARGGLNQDLERLFGALGRGR</sequence>
<evidence type="ECO:0000313" key="1">
    <source>
        <dbReference type="EMBL" id="KAJ8298642.1"/>
    </source>
</evidence>
<dbReference type="PANTHER" id="PTHR47824:SF3">
    <property type="entry name" value="UBIQUITIN-LIKE DOMAIN-CONTAINING PROTEIN"/>
    <property type="match status" value="1"/>
</dbReference>
<keyword evidence="2" id="KW-1185">Reference proteome</keyword>
<gene>
    <name evidence="1" type="ORF">KUTeg_022702</name>
</gene>
<accession>A0ABQ9E044</accession>
<proteinExistence type="predicted"/>
<dbReference type="Proteomes" id="UP001217089">
    <property type="component" value="Unassembled WGS sequence"/>
</dbReference>
<comment type="caution">
    <text evidence="1">The sequence shown here is derived from an EMBL/GenBank/DDBJ whole genome shotgun (WGS) entry which is preliminary data.</text>
</comment>
<dbReference type="PANTHER" id="PTHR47824">
    <property type="entry name" value="UBIQUITIN-LIKE DOMAIN-CONTAINING PROTEIN"/>
    <property type="match status" value="1"/>
</dbReference>
<evidence type="ECO:0000313" key="2">
    <source>
        <dbReference type="Proteomes" id="UP001217089"/>
    </source>
</evidence>
<name>A0ABQ9E044_TEGGR</name>
<reference evidence="1 2" key="1">
    <citation type="submission" date="2022-12" db="EMBL/GenBank/DDBJ databases">
        <title>Chromosome-level genome of Tegillarca granosa.</title>
        <authorList>
            <person name="Kim J."/>
        </authorList>
    </citation>
    <scope>NUCLEOTIDE SEQUENCE [LARGE SCALE GENOMIC DNA]</scope>
    <source>
        <strain evidence="1">Teg-2019</strain>
        <tissue evidence="1">Adductor muscle</tissue>
    </source>
</reference>
<dbReference type="EMBL" id="JARBDR010000921">
    <property type="protein sequence ID" value="KAJ8298642.1"/>
    <property type="molecule type" value="Genomic_DNA"/>
</dbReference>
<organism evidence="1 2">
    <name type="scientific">Tegillarca granosa</name>
    <name type="common">Malaysian cockle</name>
    <name type="synonym">Anadara granosa</name>
    <dbReference type="NCBI Taxonomy" id="220873"/>
    <lineage>
        <taxon>Eukaryota</taxon>
        <taxon>Metazoa</taxon>
        <taxon>Spiralia</taxon>
        <taxon>Lophotrochozoa</taxon>
        <taxon>Mollusca</taxon>
        <taxon>Bivalvia</taxon>
        <taxon>Autobranchia</taxon>
        <taxon>Pteriomorphia</taxon>
        <taxon>Arcoida</taxon>
        <taxon>Arcoidea</taxon>
        <taxon>Arcidae</taxon>
        <taxon>Tegillarca</taxon>
    </lineage>
</organism>